<dbReference type="InterPro" id="IPR050194">
    <property type="entry name" value="Glycosyltransferase_grp1"/>
</dbReference>
<sequence length="393" mass="42832">MRVVVVSESFLPHVNGVTHSVQRLLEHLRVSGHQAVVVAPSYGPDEPTECEGFEVVRLPSLGLPGYREVRVAPAGRSRLERLLVDFAPDVMHLAAPFVTCHPAVQLGRRLGIAMVSIYQTDVPSYAARYQMAAAEPMLWRWVRHLHNLTDLTLAPSRFSADQLSAHGVERVGLWGRGVDTTRFHPGKADRVWRARMAPHGERIILYVGRLAAEKQVEDLAELTTLPGTRLVVIGDGPRRKVLEAQLPDAVFLGQQTGEAVPTAMASADLFVHTGELETFGQTIQEALASGTPVIAPARGGPLDLVRPSHNGWLYPPGDLRTGRQQVQDLLGDERKRQAFATSARAGVTGRTWSAVCDELLGHYRATVSRASSRAVVGAHHRMVGGKNSAIRSS</sequence>
<dbReference type="InterPro" id="IPR028098">
    <property type="entry name" value="Glyco_trans_4-like_N"/>
</dbReference>
<reference evidence="5" key="2">
    <citation type="journal article" date="2021" name="PeerJ">
        <title>Extensive microbial diversity within the chicken gut microbiome revealed by metagenomics and culture.</title>
        <authorList>
            <person name="Gilroy R."/>
            <person name="Ravi A."/>
            <person name="Getino M."/>
            <person name="Pursley I."/>
            <person name="Horton D.L."/>
            <person name="Alikhan N.F."/>
            <person name="Baker D."/>
            <person name="Gharbi K."/>
            <person name="Hall N."/>
            <person name="Watson M."/>
            <person name="Adriaenssens E.M."/>
            <person name="Foster-Nyarko E."/>
            <person name="Jarju S."/>
            <person name="Secka A."/>
            <person name="Antonio M."/>
            <person name="Oren A."/>
            <person name="Chaudhuri R.R."/>
            <person name="La Ragione R."/>
            <person name="Hildebrand F."/>
            <person name="Pallen M.J."/>
        </authorList>
    </citation>
    <scope>NUCLEOTIDE SEQUENCE</scope>
    <source>
        <strain evidence="5">ChiGjej1B1-24693</strain>
    </source>
</reference>
<protein>
    <submittedName>
        <fullName evidence="5">Glycosyltransferase family 1 protein</fullName>
    </submittedName>
</protein>
<comment type="caution">
    <text evidence="5">The sequence shown here is derived from an EMBL/GenBank/DDBJ whole genome shotgun (WGS) entry which is preliminary data.</text>
</comment>
<dbReference type="GO" id="GO:1901137">
    <property type="term" value="P:carbohydrate derivative biosynthetic process"/>
    <property type="evidence" value="ECO:0007669"/>
    <property type="project" value="UniProtKB-ARBA"/>
</dbReference>
<name>A0A9D1KM01_9ACTN</name>
<keyword evidence="2" id="KW-0808">Transferase</keyword>
<dbReference type="CDD" id="cd03814">
    <property type="entry name" value="GT4-like"/>
    <property type="match status" value="1"/>
</dbReference>
<dbReference type="AlphaFoldDB" id="A0A9D1KM01"/>
<evidence type="ECO:0000256" key="1">
    <source>
        <dbReference type="ARBA" id="ARBA00022676"/>
    </source>
</evidence>
<proteinExistence type="predicted"/>
<dbReference type="EMBL" id="DVLP01000281">
    <property type="protein sequence ID" value="HIT75799.1"/>
    <property type="molecule type" value="Genomic_DNA"/>
</dbReference>
<gene>
    <name evidence="5" type="ORF">IAA98_09455</name>
</gene>
<feature type="domain" description="Glycosyl transferase family 1" evidence="3">
    <location>
        <begin position="198"/>
        <end position="344"/>
    </location>
</feature>
<keyword evidence="1" id="KW-0328">Glycosyltransferase</keyword>
<evidence type="ECO:0000313" key="6">
    <source>
        <dbReference type="Proteomes" id="UP000886842"/>
    </source>
</evidence>
<dbReference type="GO" id="GO:0016758">
    <property type="term" value="F:hexosyltransferase activity"/>
    <property type="evidence" value="ECO:0007669"/>
    <property type="project" value="TreeGrafter"/>
</dbReference>
<reference evidence="5" key="1">
    <citation type="submission" date="2020-10" db="EMBL/GenBank/DDBJ databases">
        <authorList>
            <person name="Gilroy R."/>
        </authorList>
    </citation>
    <scope>NUCLEOTIDE SEQUENCE</scope>
    <source>
        <strain evidence="5">ChiGjej1B1-24693</strain>
    </source>
</reference>
<dbReference type="InterPro" id="IPR001296">
    <property type="entry name" value="Glyco_trans_1"/>
</dbReference>
<evidence type="ECO:0000256" key="2">
    <source>
        <dbReference type="ARBA" id="ARBA00022679"/>
    </source>
</evidence>
<dbReference type="Proteomes" id="UP000886842">
    <property type="component" value="Unassembled WGS sequence"/>
</dbReference>
<feature type="domain" description="Glycosyltransferase subfamily 4-like N-terminal" evidence="4">
    <location>
        <begin position="14"/>
        <end position="182"/>
    </location>
</feature>
<dbReference type="Pfam" id="PF00534">
    <property type="entry name" value="Glycos_transf_1"/>
    <property type="match status" value="1"/>
</dbReference>
<evidence type="ECO:0000259" key="3">
    <source>
        <dbReference type="Pfam" id="PF00534"/>
    </source>
</evidence>
<dbReference type="PANTHER" id="PTHR45947">
    <property type="entry name" value="SULFOQUINOVOSYL TRANSFERASE SQD2"/>
    <property type="match status" value="1"/>
</dbReference>
<evidence type="ECO:0000313" key="5">
    <source>
        <dbReference type="EMBL" id="HIT75799.1"/>
    </source>
</evidence>
<accession>A0A9D1KM01</accession>
<dbReference type="Gene3D" id="3.40.50.2000">
    <property type="entry name" value="Glycogen Phosphorylase B"/>
    <property type="match status" value="2"/>
</dbReference>
<dbReference type="PANTHER" id="PTHR45947:SF3">
    <property type="entry name" value="SULFOQUINOVOSYL TRANSFERASE SQD2"/>
    <property type="match status" value="1"/>
</dbReference>
<dbReference type="Pfam" id="PF13439">
    <property type="entry name" value="Glyco_transf_4"/>
    <property type="match status" value="1"/>
</dbReference>
<evidence type="ECO:0000259" key="4">
    <source>
        <dbReference type="Pfam" id="PF13439"/>
    </source>
</evidence>
<organism evidence="5 6">
    <name type="scientific">Candidatus Avipropionibacterium avicola</name>
    <dbReference type="NCBI Taxonomy" id="2840701"/>
    <lineage>
        <taxon>Bacteria</taxon>
        <taxon>Bacillati</taxon>
        <taxon>Actinomycetota</taxon>
        <taxon>Actinomycetes</taxon>
        <taxon>Propionibacteriales</taxon>
        <taxon>Propionibacteriaceae</taxon>
        <taxon>Propionibacteriaceae incertae sedis</taxon>
        <taxon>Candidatus Avipropionibacterium</taxon>
    </lineage>
</organism>
<dbReference type="SUPFAM" id="SSF53756">
    <property type="entry name" value="UDP-Glycosyltransferase/glycogen phosphorylase"/>
    <property type="match status" value="1"/>
</dbReference>